<evidence type="ECO:0000256" key="1">
    <source>
        <dbReference type="SAM" id="MobiDB-lite"/>
    </source>
</evidence>
<organism evidence="2 3">
    <name type="scientific">Trametes coccinea (strain BRFM310)</name>
    <name type="common">Pycnoporus coccineus</name>
    <dbReference type="NCBI Taxonomy" id="1353009"/>
    <lineage>
        <taxon>Eukaryota</taxon>
        <taxon>Fungi</taxon>
        <taxon>Dikarya</taxon>
        <taxon>Basidiomycota</taxon>
        <taxon>Agaricomycotina</taxon>
        <taxon>Agaricomycetes</taxon>
        <taxon>Polyporales</taxon>
        <taxon>Polyporaceae</taxon>
        <taxon>Trametes</taxon>
    </lineage>
</organism>
<feature type="region of interest" description="Disordered" evidence="1">
    <location>
        <begin position="54"/>
        <end position="94"/>
    </location>
</feature>
<sequence length="348" mass="38683">MSLYALPRAFPVALPPSLRDPCPPLAPVSPRPFIMVKLMMTALAVSRFLASLTPTTSPVSRTNQDVPSTPAEFKKPTRSGEPPPFAAQTSPSPSDVRTLELVSVDWPLDESLANASHLLRHLHVTELHLRECTFRKVANVIDMLDMFPVLSKLVVDDCRVLENGNAVDSEQQQACRMHRELTYVKVKGTFFETVVVPELRLCAFGEDITELDVTYCTIRQCALSSLVRVPMLRAMHTVHLRFTSIEQDVWEPGQAVILSSIVENVPSLQAVNMYIPKGHNPRHAKFRDALFGTITPTKQHRRAFRGAGGSGLVTLSVYADFHVAMRGVWTSDVTARSPRTEVVWYGEG</sequence>
<feature type="compositionally biased region" description="Polar residues" evidence="1">
    <location>
        <begin position="54"/>
        <end position="67"/>
    </location>
</feature>
<proteinExistence type="predicted"/>
<gene>
    <name evidence="2" type="ORF">PYCCODRAFT_322349</name>
</gene>
<dbReference type="SUPFAM" id="SSF52047">
    <property type="entry name" value="RNI-like"/>
    <property type="match status" value="1"/>
</dbReference>
<protein>
    <submittedName>
        <fullName evidence="2">Uncharacterized protein</fullName>
    </submittedName>
</protein>
<dbReference type="Proteomes" id="UP000193067">
    <property type="component" value="Unassembled WGS sequence"/>
</dbReference>
<evidence type="ECO:0000313" key="3">
    <source>
        <dbReference type="Proteomes" id="UP000193067"/>
    </source>
</evidence>
<accession>A0A1Y2INA9</accession>
<dbReference type="EMBL" id="KZ084104">
    <property type="protein sequence ID" value="OSD02587.1"/>
    <property type="molecule type" value="Genomic_DNA"/>
</dbReference>
<evidence type="ECO:0000313" key="2">
    <source>
        <dbReference type="EMBL" id="OSD02587.1"/>
    </source>
</evidence>
<reference evidence="2 3" key="1">
    <citation type="journal article" date="2015" name="Biotechnol. Biofuels">
        <title>Enhanced degradation of softwood versus hardwood by the white-rot fungus Pycnoporus coccineus.</title>
        <authorList>
            <person name="Couturier M."/>
            <person name="Navarro D."/>
            <person name="Chevret D."/>
            <person name="Henrissat B."/>
            <person name="Piumi F."/>
            <person name="Ruiz-Duenas F.J."/>
            <person name="Martinez A.T."/>
            <person name="Grigoriev I.V."/>
            <person name="Riley R."/>
            <person name="Lipzen A."/>
            <person name="Berrin J.G."/>
            <person name="Master E.R."/>
            <person name="Rosso M.N."/>
        </authorList>
    </citation>
    <scope>NUCLEOTIDE SEQUENCE [LARGE SCALE GENOMIC DNA]</scope>
    <source>
        <strain evidence="2 3">BRFM310</strain>
    </source>
</reference>
<name>A0A1Y2INA9_TRAC3</name>
<dbReference type="AlphaFoldDB" id="A0A1Y2INA9"/>
<keyword evidence="3" id="KW-1185">Reference proteome</keyword>
<dbReference type="OrthoDB" id="10532824at2759"/>